<keyword evidence="2" id="KW-1185">Reference proteome</keyword>
<dbReference type="RefSeq" id="WP_274943136.1">
    <property type="nucleotide sequence ID" value="NZ_JANWOI010000002.1"/>
</dbReference>
<reference evidence="1" key="1">
    <citation type="submission" date="2022-08" db="EMBL/GenBank/DDBJ databases">
        <authorList>
            <person name="Vandamme P."/>
            <person name="Hettiarachchi A."/>
            <person name="Peeters C."/>
            <person name="Cnockaert M."/>
            <person name="Carlier A."/>
        </authorList>
    </citation>
    <scope>NUCLEOTIDE SEQUENCE</scope>
    <source>
        <strain evidence="1">LMG 31809</strain>
    </source>
</reference>
<accession>A0A9X3TXE7</accession>
<organism evidence="1 2">
    <name type="scientific">Govanella unica</name>
    <dbReference type="NCBI Taxonomy" id="2975056"/>
    <lineage>
        <taxon>Bacteria</taxon>
        <taxon>Pseudomonadati</taxon>
        <taxon>Pseudomonadota</taxon>
        <taxon>Alphaproteobacteria</taxon>
        <taxon>Emcibacterales</taxon>
        <taxon>Govanellaceae</taxon>
        <taxon>Govanella</taxon>
    </lineage>
</organism>
<sequence>MTLNVMVRAHALFGTVGLIQFILNSVTARLDPSWLYSVIAGLDPAIYLAVAQSGCPMDYRGQAR</sequence>
<reference evidence="1" key="2">
    <citation type="journal article" date="2023" name="Syst. Appl. Microbiol.">
        <title>Govania unica gen. nov., sp. nov., a rare biosphere bacterium that represents a novel family in the class Alphaproteobacteria.</title>
        <authorList>
            <person name="Vandamme P."/>
            <person name="Peeters C."/>
            <person name="Hettiarachchi A."/>
            <person name="Cnockaert M."/>
            <person name="Carlier A."/>
        </authorList>
    </citation>
    <scope>NUCLEOTIDE SEQUENCE</scope>
    <source>
        <strain evidence="1">LMG 31809</strain>
    </source>
</reference>
<dbReference type="Proteomes" id="UP001141619">
    <property type="component" value="Unassembled WGS sequence"/>
</dbReference>
<proteinExistence type="predicted"/>
<evidence type="ECO:0000313" key="2">
    <source>
        <dbReference type="Proteomes" id="UP001141619"/>
    </source>
</evidence>
<dbReference type="EMBL" id="JANWOI010000002">
    <property type="protein sequence ID" value="MDA5193433.1"/>
    <property type="molecule type" value="Genomic_DNA"/>
</dbReference>
<protein>
    <submittedName>
        <fullName evidence="1">Uncharacterized protein</fullName>
    </submittedName>
</protein>
<comment type="caution">
    <text evidence="1">The sequence shown here is derived from an EMBL/GenBank/DDBJ whole genome shotgun (WGS) entry which is preliminary data.</text>
</comment>
<gene>
    <name evidence="1" type="ORF">NYP16_05630</name>
</gene>
<dbReference type="AlphaFoldDB" id="A0A9X3TXE7"/>
<name>A0A9X3TXE7_9PROT</name>
<evidence type="ECO:0000313" key="1">
    <source>
        <dbReference type="EMBL" id="MDA5193433.1"/>
    </source>
</evidence>